<name>A0A183Q6L5_9TREM</name>
<accession>A0A183Q6L5</accession>
<reference evidence="1 2" key="1">
    <citation type="submission" date="2018-11" db="EMBL/GenBank/DDBJ databases">
        <authorList>
            <consortium name="Pathogen Informatics"/>
        </authorList>
    </citation>
    <scope>NUCLEOTIDE SEQUENCE [LARGE SCALE GENOMIC DNA]</scope>
    <source>
        <strain>Denwood</strain>
        <strain evidence="2">Zambia</strain>
    </source>
</reference>
<dbReference type="EMBL" id="UZAL01050515">
    <property type="protein sequence ID" value="VDP86802.1"/>
    <property type="molecule type" value="Genomic_DNA"/>
</dbReference>
<sequence length="143" mass="16278">MPEYRLPRRAMLTVFGMVERNSITHNCNVSQLLHGSLTEDKSVCGEPKKVLFSNKTSLNNSNSSSNCSNISSIPPITAAMDSLDWLSRRIGPVMTIKYIVKYLLTTLTLCYEVKDVVKFVLIKIIFSRWIFISIGLWRLLSFD</sequence>
<proteinExistence type="predicted"/>
<keyword evidence="2" id="KW-1185">Reference proteome</keyword>
<evidence type="ECO:0000313" key="1">
    <source>
        <dbReference type="EMBL" id="VDP86802.1"/>
    </source>
</evidence>
<dbReference type="AlphaFoldDB" id="A0A183Q6L5"/>
<protein>
    <submittedName>
        <fullName evidence="1">Uncharacterized protein</fullName>
    </submittedName>
</protein>
<organism evidence="1 2">
    <name type="scientific">Schistosoma mattheei</name>
    <dbReference type="NCBI Taxonomy" id="31246"/>
    <lineage>
        <taxon>Eukaryota</taxon>
        <taxon>Metazoa</taxon>
        <taxon>Spiralia</taxon>
        <taxon>Lophotrochozoa</taxon>
        <taxon>Platyhelminthes</taxon>
        <taxon>Trematoda</taxon>
        <taxon>Digenea</taxon>
        <taxon>Strigeidida</taxon>
        <taxon>Schistosomatoidea</taxon>
        <taxon>Schistosomatidae</taxon>
        <taxon>Schistosoma</taxon>
    </lineage>
</organism>
<gene>
    <name evidence="1" type="ORF">SMTD_LOCUS22251</name>
</gene>
<evidence type="ECO:0000313" key="2">
    <source>
        <dbReference type="Proteomes" id="UP000269396"/>
    </source>
</evidence>
<dbReference type="Proteomes" id="UP000269396">
    <property type="component" value="Unassembled WGS sequence"/>
</dbReference>